<comment type="similarity">
    <text evidence="3">Belongs to the bacterial ribosomal protein bS16 family.</text>
</comment>
<keyword evidence="2 3" id="KW-0687">Ribonucleoprotein</keyword>
<evidence type="ECO:0000313" key="5">
    <source>
        <dbReference type="Proteomes" id="UP000230431"/>
    </source>
</evidence>
<keyword evidence="1 3" id="KW-0689">Ribosomal protein</keyword>
<name>A0A2H0RHM5_9BACT</name>
<dbReference type="GO" id="GO:0005737">
    <property type="term" value="C:cytoplasm"/>
    <property type="evidence" value="ECO:0007669"/>
    <property type="project" value="UniProtKB-ARBA"/>
</dbReference>
<dbReference type="PANTHER" id="PTHR12919">
    <property type="entry name" value="30S RIBOSOMAL PROTEIN S16"/>
    <property type="match status" value="1"/>
</dbReference>
<dbReference type="EMBL" id="PCYK01000012">
    <property type="protein sequence ID" value="PIR46061.1"/>
    <property type="molecule type" value="Genomic_DNA"/>
</dbReference>
<dbReference type="GO" id="GO:0015935">
    <property type="term" value="C:small ribosomal subunit"/>
    <property type="evidence" value="ECO:0007669"/>
    <property type="project" value="TreeGrafter"/>
</dbReference>
<dbReference type="AlphaFoldDB" id="A0A2H0RHM5"/>
<proteinExistence type="inferred from homology"/>
<evidence type="ECO:0000256" key="2">
    <source>
        <dbReference type="ARBA" id="ARBA00023274"/>
    </source>
</evidence>
<dbReference type="GO" id="GO:0006412">
    <property type="term" value="P:translation"/>
    <property type="evidence" value="ECO:0007669"/>
    <property type="project" value="UniProtKB-UniRule"/>
</dbReference>
<dbReference type="Pfam" id="PF00886">
    <property type="entry name" value="Ribosomal_S16"/>
    <property type="match status" value="1"/>
</dbReference>
<accession>A0A2H0RHM5</accession>
<dbReference type="NCBIfam" id="TIGR00002">
    <property type="entry name" value="S16"/>
    <property type="match status" value="1"/>
</dbReference>
<evidence type="ECO:0000256" key="1">
    <source>
        <dbReference type="ARBA" id="ARBA00022980"/>
    </source>
</evidence>
<sequence>MLMIRLQRVGRKNDPSFRVVVVDSRRAAKTGQAIELVGSHDARAKRAELKTERIKYWLSVGAQVSATVNNLLVKQGVIEKHKIDVSSKKLGKKATAAKAARAEAAAKATEASVAPVATPVEKISDEVVETTEVAPTEEPVVA</sequence>
<reference evidence="4 5" key="1">
    <citation type="submission" date="2017-09" db="EMBL/GenBank/DDBJ databases">
        <title>Depth-based differentiation of microbial function through sediment-hosted aquifers and enrichment of novel symbionts in the deep terrestrial subsurface.</title>
        <authorList>
            <person name="Probst A.J."/>
            <person name="Ladd B."/>
            <person name="Jarett J.K."/>
            <person name="Geller-Mcgrath D.E."/>
            <person name="Sieber C.M."/>
            <person name="Emerson J.B."/>
            <person name="Anantharaman K."/>
            <person name="Thomas B.C."/>
            <person name="Malmstrom R."/>
            <person name="Stieglmeier M."/>
            <person name="Klingl A."/>
            <person name="Woyke T."/>
            <person name="Ryan C.M."/>
            <person name="Banfield J.F."/>
        </authorList>
    </citation>
    <scope>NUCLEOTIDE SEQUENCE [LARGE SCALE GENOMIC DNA]</scope>
    <source>
        <strain evidence="4">CG10_big_fil_rev_8_21_14_0_10_49_38</strain>
    </source>
</reference>
<dbReference type="Gene3D" id="3.30.1320.10">
    <property type="match status" value="1"/>
</dbReference>
<dbReference type="GO" id="GO:0003735">
    <property type="term" value="F:structural constituent of ribosome"/>
    <property type="evidence" value="ECO:0007669"/>
    <property type="project" value="InterPro"/>
</dbReference>
<gene>
    <name evidence="3 4" type="primary">rpsP</name>
    <name evidence="4" type="ORF">COV08_01430</name>
</gene>
<dbReference type="InterPro" id="IPR023803">
    <property type="entry name" value="Ribosomal_bS16_dom_sf"/>
</dbReference>
<dbReference type="InterPro" id="IPR000307">
    <property type="entry name" value="Ribosomal_bS16"/>
</dbReference>
<evidence type="ECO:0000313" key="4">
    <source>
        <dbReference type="EMBL" id="PIR46061.1"/>
    </source>
</evidence>
<dbReference type="SUPFAM" id="SSF54565">
    <property type="entry name" value="Ribosomal protein S16"/>
    <property type="match status" value="1"/>
</dbReference>
<protein>
    <recommendedName>
        <fullName evidence="3">Small ribosomal subunit protein bS16</fullName>
    </recommendedName>
</protein>
<dbReference type="Proteomes" id="UP000230431">
    <property type="component" value="Unassembled WGS sequence"/>
</dbReference>
<dbReference type="PANTHER" id="PTHR12919:SF20">
    <property type="entry name" value="SMALL RIBOSOMAL SUBUNIT PROTEIN BS16M"/>
    <property type="match status" value="1"/>
</dbReference>
<organism evidence="4 5">
    <name type="scientific">Candidatus Vogelbacteria bacterium CG10_big_fil_rev_8_21_14_0_10_49_38</name>
    <dbReference type="NCBI Taxonomy" id="1975043"/>
    <lineage>
        <taxon>Bacteria</taxon>
        <taxon>Candidatus Vogeliibacteriota</taxon>
    </lineage>
</organism>
<comment type="caution">
    <text evidence="4">The sequence shown here is derived from an EMBL/GenBank/DDBJ whole genome shotgun (WGS) entry which is preliminary data.</text>
</comment>
<dbReference type="HAMAP" id="MF_00385">
    <property type="entry name" value="Ribosomal_bS16"/>
    <property type="match status" value="1"/>
</dbReference>
<evidence type="ECO:0000256" key="3">
    <source>
        <dbReference type="HAMAP-Rule" id="MF_00385"/>
    </source>
</evidence>